<protein>
    <recommendedName>
        <fullName evidence="4">YjbQ family protein</fullName>
    </recommendedName>
</protein>
<evidence type="ECO:0000313" key="2">
    <source>
        <dbReference type="EMBL" id="OUJ18667.1"/>
    </source>
</evidence>
<dbReference type="PIRSF" id="PIRSF004681">
    <property type="entry name" value="UCP004681"/>
    <property type="match status" value="1"/>
</dbReference>
<comment type="similarity">
    <text evidence="1">Belongs to the UPF0047 family.</text>
</comment>
<dbReference type="InterPro" id="IPR001602">
    <property type="entry name" value="UPF0047_YjbQ-like"/>
</dbReference>
<organism evidence="2 3">
    <name type="scientific">Methanonatronarchaeum thermophilum</name>
    <dbReference type="NCBI Taxonomy" id="1927129"/>
    <lineage>
        <taxon>Archaea</taxon>
        <taxon>Methanobacteriati</taxon>
        <taxon>Methanobacteriota</taxon>
        <taxon>Methanonatronarchaeia</taxon>
        <taxon>Methanonatronarchaeales</taxon>
        <taxon>Methanonatronarchaeaceae</taxon>
        <taxon>Methanonatronarchaeum</taxon>
    </lineage>
</organism>
<dbReference type="Proteomes" id="UP000195137">
    <property type="component" value="Unassembled WGS sequence"/>
</dbReference>
<dbReference type="InterPro" id="IPR035917">
    <property type="entry name" value="YjbQ-like_sf"/>
</dbReference>
<dbReference type="OrthoDB" id="6663at2157"/>
<dbReference type="Gene3D" id="2.60.120.460">
    <property type="entry name" value="YjbQ-like"/>
    <property type="match status" value="1"/>
</dbReference>
<dbReference type="PANTHER" id="PTHR30615">
    <property type="entry name" value="UNCHARACTERIZED PROTEIN YJBQ-RELATED"/>
    <property type="match status" value="1"/>
</dbReference>
<evidence type="ECO:0008006" key="4">
    <source>
        <dbReference type="Google" id="ProtNLM"/>
    </source>
</evidence>
<gene>
    <name evidence="2" type="ORF">AMET1_0314</name>
</gene>
<dbReference type="AlphaFoldDB" id="A0A1Y3GBN1"/>
<name>A0A1Y3GBN1_9EURY</name>
<dbReference type="SUPFAM" id="SSF111038">
    <property type="entry name" value="YjbQ-like"/>
    <property type="match status" value="1"/>
</dbReference>
<comment type="caution">
    <text evidence="2">The sequence shown here is derived from an EMBL/GenBank/DDBJ whole genome shotgun (WGS) entry which is preliminary data.</text>
</comment>
<evidence type="ECO:0000313" key="3">
    <source>
        <dbReference type="Proteomes" id="UP000195137"/>
    </source>
</evidence>
<dbReference type="RefSeq" id="WP_086636738.1">
    <property type="nucleotide sequence ID" value="NZ_MRZU01000003.1"/>
</dbReference>
<dbReference type="PANTHER" id="PTHR30615:SF8">
    <property type="entry name" value="UPF0047 PROTEIN C4A8.02C"/>
    <property type="match status" value="1"/>
</dbReference>
<proteinExistence type="inferred from homology"/>
<evidence type="ECO:0000256" key="1">
    <source>
        <dbReference type="ARBA" id="ARBA00005534"/>
    </source>
</evidence>
<reference evidence="2 3" key="1">
    <citation type="submission" date="2016-12" db="EMBL/GenBank/DDBJ databases">
        <title>Discovery of methanogenic haloarchaea.</title>
        <authorList>
            <person name="Sorokin D.Y."/>
            <person name="Makarova K.S."/>
            <person name="Abbas B."/>
            <person name="Ferrer M."/>
            <person name="Golyshin P.N."/>
        </authorList>
    </citation>
    <scope>NUCLEOTIDE SEQUENCE [LARGE SCALE GENOMIC DNA]</scope>
    <source>
        <strain evidence="2">AMET1</strain>
    </source>
</reference>
<accession>A0A1Y3GBN1</accession>
<dbReference type="NCBIfam" id="TIGR00149">
    <property type="entry name" value="TIGR00149_YjbQ"/>
    <property type="match status" value="1"/>
</dbReference>
<dbReference type="EMBL" id="MRZU01000003">
    <property type="protein sequence ID" value="OUJ18667.1"/>
    <property type="molecule type" value="Genomic_DNA"/>
</dbReference>
<sequence length="128" mass="14326">MVYRVKVSTEKRLEFVDITDRVNEVVSDFDDGVVVVFSGHTTTGLTVNENETGLVEDMESMLSSLVDSDGWLHDRIDNNADSHLRGLLLDSSLSIPFEDGELLIGTWQSIFLVELDGPRTREVLIQIT</sequence>
<dbReference type="Pfam" id="PF01894">
    <property type="entry name" value="YjbQ"/>
    <property type="match status" value="1"/>
</dbReference>
<keyword evidence="3" id="KW-1185">Reference proteome</keyword>